<dbReference type="PANTHER" id="PTHR24567:SF74">
    <property type="entry name" value="HTH-TYPE TRANSCRIPTIONAL REGULATOR ARCR"/>
    <property type="match status" value="1"/>
</dbReference>
<sequence length="160" mass="17187">MSTGRLSGAAEGLPSDAQKCLEDLHIFNAEELAALLPYLGERKIAAGETLWHEGQAGSYLSLILSGHLEAKKDTEFPGKQVVVAVFGPGAVVGELSFLDQSPRAVSVVAMEDARLAVIGRDEFGKLLADFPEVGMKLYRAILLALASRLKKSYERLAAIF</sequence>
<dbReference type="Proteomes" id="UP000002534">
    <property type="component" value="Chromosome"/>
</dbReference>
<dbReference type="SMART" id="SM00100">
    <property type="entry name" value="cNMP"/>
    <property type="match status" value="1"/>
</dbReference>
<dbReference type="InterPro" id="IPR050397">
    <property type="entry name" value="Env_Response_Regulators"/>
</dbReference>
<dbReference type="SUPFAM" id="SSF51206">
    <property type="entry name" value="cAMP-binding domain-like"/>
    <property type="match status" value="1"/>
</dbReference>
<evidence type="ECO:0000313" key="3">
    <source>
        <dbReference type="Proteomes" id="UP000002534"/>
    </source>
</evidence>
<organism evidence="2 3">
    <name type="scientific">Syntrophotalea carbinolica (strain DSM 2380 / NBRC 103641 / GraBd1)</name>
    <name type="common">Pelobacter carbinolicus</name>
    <dbReference type="NCBI Taxonomy" id="338963"/>
    <lineage>
        <taxon>Bacteria</taxon>
        <taxon>Pseudomonadati</taxon>
        <taxon>Thermodesulfobacteriota</taxon>
        <taxon>Desulfuromonadia</taxon>
        <taxon>Desulfuromonadales</taxon>
        <taxon>Syntrophotaleaceae</taxon>
        <taxon>Syntrophotalea</taxon>
    </lineage>
</organism>
<gene>
    <name evidence="2" type="ordered locus">Pcar_0452</name>
</gene>
<dbReference type="Pfam" id="PF00027">
    <property type="entry name" value="cNMP_binding"/>
    <property type="match status" value="1"/>
</dbReference>
<evidence type="ECO:0000259" key="1">
    <source>
        <dbReference type="PROSITE" id="PS50042"/>
    </source>
</evidence>
<dbReference type="STRING" id="338963.Pcar_0452"/>
<dbReference type="GO" id="GO:0003700">
    <property type="term" value="F:DNA-binding transcription factor activity"/>
    <property type="evidence" value="ECO:0007669"/>
    <property type="project" value="TreeGrafter"/>
</dbReference>
<dbReference type="RefSeq" id="WP_011340135.1">
    <property type="nucleotide sequence ID" value="NC_007498.2"/>
</dbReference>
<dbReference type="CDD" id="cd00038">
    <property type="entry name" value="CAP_ED"/>
    <property type="match status" value="1"/>
</dbReference>
<dbReference type="eggNOG" id="COG0664">
    <property type="taxonomic scope" value="Bacteria"/>
</dbReference>
<name>Q3A7D2_SYNC1</name>
<keyword evidence="3" id="KW-1185">Reference proteome</keyword>
<dbReference type="PROSITE" id="PS50042">
    <property type="entry name" value="CNMP_BINDING_3"/>
    <property type="match status" value="1"/>
</dbReference>
<dbReference type="OrthoDB" id="5401860at2"/>
<dbReference type="InterPro" id="IPR014710">
    <property type="entry name" value="RmlC-like_jellyroll"/>
</dbReference>
<protein>
    <submittedName>
        <fullName evidence="2">Cyclic nucleotide-binding protein</fullName>
    </submittedName>
</protein>
<accession>Q3A7D2</accession>
<dbReference type="KEGG" id="pca:Pcar_0452"/>
<reference evidence="2 3" key="2">
    <citation type="journal article" date="2012" name="BMC Genomics">
        <title>The genome of Pelobacter carbinolicus reveals surprising metabolic capabilities and physiological features.</title>
        <authorList>
            <person name="Aklujkar M."/>
            <person name="Haveman S.A."/>
            <person name="Didonato R.Jr."/>
            <person name="Chertkov O."/>
            <person name="Han C.S."/>
            <person name="Land M.L."/>
            <person name="Brown P."/>
            <person name="Lovley D.R."/>
        </authorList>
    </citation>
    <scope>NUCLEOTIDE SEQUENCE [LARGE SCALE GENOMIC DNA]</scope>
    <source>
        <strain evidence="3">DSM 2380 / NBRC 103641 / GraBd1</strain>
    </source>
</reference>
<dbReference type="InterPro" id="IPR018490">
    <property type="entry name" value="cNMP-bd_dom_sf"/>
</dbReference>
<dbReference type="InterPro" id="IPR000595">
    <property type="entry name" value="cNMP-bd_dom"/>
</dbReference>
<dbReference type="HOGENOM" id="CLU_075053_16_0_7"/>
<dbReference type="Gene3D" id="2.60.120.10">
    <property type="entry name" value="Jelly Rolls"/>
    <property type="match status" value="1"/>
</dbReference>
<dbReference type="EMBL" id="CP000142">
    <property type="protein sequence ID" value="ABA87712.1"/>
    <property type="molecule type" value="Genomic_DNA"/>
</dbReference>
<dbReference type="PANTHER" id="PTHR24567">
    <property type="entry name" value="CRP FAMILY TRANSCRIPTIONAL REGULATORY PROTEIN"/>
    <property type="match status" value="1"/>
</dbReference>
<proteinExistence type="predicted"/>
<dbReference type="AlphaFoldDB" id="Q3A7D2"/>
<feature type="domain" description="Cyclic nucleotide-binding" evidence="1">
    <location>
        <begin position="23"/>
        <end position="144"/>
    </location>
</feature>
<dbReference type="GO" id="GO:0005829">
    <property type="term" value="C:cytosol"/>
    <property type="evidence" value="ECO:0007669"/>
    <property type="project" value="TreeGrafter"/>
</dbReference>
<evidence type="ECO:0000313" key="2">
    <source>
        <dbReference type="EMBL" id="ABA87712.1"/>
    </source>
</evidence>
<reference evidence="3" key="1">
    <citation type="submission" date="2005-10" db="EMBL/GenBank/DDBJ databases">
        <title>Complete sequence of Pelobacter carbinolicus DSM 2380.</title>
        <authorList>
            <person name="Copeland A."/>
            <person name="Lucas S."/>
            <person name="Lapidus A."/>
            <person name="Barry K."/>
            <person name="Detter J.C."/>
            <person name="Glavina T."/>
            <person name="Hammon N."/>
            <person name="Israni S."/>
            <person name="Pitluck S."/>
            <person name="Chertkov O."/>
            <person name="Schmutz J."/>
            <person name="Larimer F."/>
            <person name="Land M."/>
            <person name="Kyrpides N."/>
            <person name="Ivanova N."/>
            <person name="Richardson P."/>
        </authorList>
    </citation>
    <scope>NUCLEOTIDE SEQUENCE [LARGE SCALE GENOMIC DNA]</scope>
    <source>
        <strain evidence="3">DSM 2380 / NBRC 103641 / GraBd1</strain>
    </source>
</reference>